<dbReference type="AlphaFoldDB" id="X1TYQ2"/>
<proteinExistence type="predicted"/>
<dbReference type="EMBL" id="BARW01021849">
    <property type="protein sequence ID" value="GAI92700.1"/>
    <property type="molecule type" value="Genomic_DNA"/>
</dbReference>
<protein>
    <submittedName>
        <fullName evidence="1">Uncharacterized protein</fullName>
    </submittedName>
</protein>
<organism evidence="1">
    <name type="scientific">marine sediment metagenome</name>
    <dbReference type="NCBI Taxonomy" id="412755"/>
    <lineage>
        <taxon>unclassified sequences</taxon>
        <taxon>metagenomes</taxon>
        <taxon>ecological metagenomes</taxon>
    </lineage>
</organism>
<reference evidence="1" key="1">
    <citation type="journal article" date="2014" name="Front. Microbiol.">
        <title>High frequency of phylogenetically diverse reductive dehalogenase-homologous genes in deep subseafloor sedimentary metagenomes.</title>
        <authorList>
            <person name="Kawai M."/>
            <person name="Futagami T."/>
            <person name="Toyoda A."/>
            <person name="Takaki Y."/>
            <person name="Nishi S."/>
            <person name="Hori S."/>
            <person name="Arai W."/>
            <person name="Tsubouchi T."/>
            <person name="Morono Y."/>
            <person name="Uchiyama I."/>
            <person name="Ito T."/>
            <person name="Fujiyama A."/>
            <person name="Inagaki F."/>
            <person name="Takami H."/>
        </authorList>
    </citation>
    <scope>NUCLEOTIDE SEQUENCE</scope>
    <source>
        <strain evidence="1">Expedition CK06-06</strain>
    </source>
</reference>
<comment type="caution">
    <text evidence="1">The sequence shown here is derived from an EMBL/GenBank/DDBJ whole genome shotgun (WGS) entry which is preliminary data.</text>
</comment>
<gene>
    <name evidence="1" type="ORF">S12H4_36622</name>
</gene>
<sequence length="46" mass="5288">MSIHQQPTNGTGKEYSHFHIEFYPPYRTKDKLKYLAGSEIGVGTFI</sequence>
<feature type="non-terminal residue" evidence="1">
    <location>
        <position position="46"/>
    </location>
</feature>
<accession>X1TYQ2</accession>
<dbReference type="InterPro" id="IPR036265">
    <property type="entry name" value="HIT-like_sf"/>
</dbReference>
<evidence type="ECO:0000313" key="1">
    <source>
        <dbReference type="EMBL" id="GAI92700.1"/>
    </source>
</evidence>
<name>X1TYQ2_9ZZZZ</name>
<dbReference type="Gene3D" id="3.30.428.10">
    <property type="entry name" value="HIT-like"/>
    <property type="match status" value="1"/>
</dbReference>
<dbReference type="SUPFAM" id="SSF54197">
    <property type="entry name" value="HIT-like"/>
    <property type="match status" value="1"/>
</dbReference>